<proteinExistence type="predicted"/>
<evidence type="ECO:0000313" key="2">
    <source>
        <dbReference type="EMBL" id="KAA0891825.1"/>
    </source>
</evidence>
<dbReference type="RefSeq" id="WP_149307524.1">
    <property type="nucleotide sequence ID" value="NZ_SRSD01000005.1"/>
</dbReference>
<dbReference type="AlphaFoldDB" id="A0A5A9XH50"/>
<dbReference type="SUPFAM" id="SSF51735">
    <property type="entry name" value="NAD(P)-binding Rossmann-fold domains"/>
    <property type="match status" value="1"/>
</dbReference>
<organism evidence="2 3">
    <name type="scientific">Oryzomonas rubra</name>
    <dbReference type="NCBI Taxonomy" id="2509454"/>
    <lineage>
        <taxon>Bacteria</taxon>
        <taxon>Pseudomonadati</taxon>
        <taxon>Thermodesulfobacteriota</taxon>
        <taxon>Desulfuromonadia</taxon>
        <taxon>Geobacterales</taxon>
        <taxon>Geobacteraceae</taxon>
        <taxon>Oryzomonas</taxon>
    </lineage>
</organism>
<accession>A0A5A9XH50</accession>
<dbReference type="PANTHER" id="PTHR33303:SF2">
    <property type="entry name" value="COA-BINDING DOMAIN-CONTAINING PROTEIN"/>
    <property type="match status" value="1"/>
</dbReference>
<dbReference type="PANTHER" id="PTHR33303">
    <property type="entry name" value="CYTOPLASMIC PROTEIN-RELATED"/>
    <property type="match status" value="1"/>
</dbReference>
<dbReference type="OrthoDB" id="9804695at2"/>
<feature type="domain" description="CoA-binding" evidence="1">
    <location>
        <begin position="10"/>
        <end position="102"/>
    </location>
</feature>
<evidence type="ECO:0000313" key="3">
    <source>
        <dbReference type="Proteomes" id="UP000324298"/>
    </source>
</evidence>
<comment type="caution">
    <text evidence="2">The sequence shown here is derived from an EMBL/GenBank/DDBJ whole genome shotgun (WGS) entry which is preliminary data.</text>
</comment>
<name>A0A5A9XH50_9BACT</name>
<dbReference type="SMART" id="SM00881">
    <property type="entry name" value="CoA_binding"/>
    <property type="match status" value="1"/>
</dbReference>
<dbReference type="InterPro" id="IPR003781">
    <property type="entry name" value="CoA-bd"/>
</dbReference>
<dbReference type="Gene3D" id="3.40.50.720">
    <property type="entry name" value="NAD(P)-binding Rossmann-like Domain"/>
    <property type="match status" value="1"/>
</dbReference>
<keyword evidence="3" id="KW-1185">Reference proteome</keyword>
<protein>
    <submittedName>
        <fullName evidence="2">CoA-binding protein</fullName>
    </submittedName>
</protein>
<evidence type="ECO:0000259" key="1">
    <source>
        <dbReference type="SMART" id="SM00881"/>
    </source>
</evidence>
<reference evidence="2 3" key="1">
    <citation type="submission" date="2019-04" db="EMBL/GenBank/DDBJ databases">
        <title>Geobacter ruber sp. nov., ferric-reducing bacteria isolated from paddy soil.</title>
        <authorList>
            <person name="Xu Z."/>
            <person name="Masuda Y."/>
            <person name="Itoh H."/>
            <person name="Senoo K."/>
        </authorList>
    </citation>
    <scope>NUCLEOTIDE SEQUENCE [LARGE SCALE GENOMIC DNA]</scope>
    <source>
        <strain evidence="2 3">Red88</strain>
    </source>
</reference>
<sequence length="134" mass="14665">MTAQQQIDTFLASPAFGVVGASKNRSKYGNKVLRCYLQHGYETIPVNPNEKEIEGVACVAAINDLPPQVKSISMITPPEVTAQLVPMALERGIENIWMQPGAEHPEAVAFCRQRHINVIADGSCLLVVLGYHDH</sequence>
<dbReference type="InterPro" id="IPR036291">
    <property type="entry name" value="NAD(P)-bd_dom_sf"/>
</dbReference>
<dbReference type="Pfam" id="PF13380">
    <property type="entry name" value="CoA_binding_2"/>
    <property type="match status" value="1"/>
</dbReference>
<gene>
    <name evidence="2" type="ORF">ET418_10350</name>
</gene>
<dbReference type="EMBL" id="SRSD01000005">
    <property type="protein sequence ID" value="KAA0891825.1"/>
    <property type="molecule type" value="Genomic_DNA"/>
</dbReference>
<dbReference type="Proteomes" id="UP000324298">
    <property type="component" value="Unassembled WGS sequence"/>
</dbReference>